<dbReference type="RefSeq" id="WP_248341740.1">
    <property type="nucleotide sequence ID" value="NZ_AP025592.1"/>
</dbReference>
<protein>
    <submittedName>
        <fullName evidence="1">Uncharacterized protein</fullName>
    </submittedName>
</protein>
<gene>
    <name evidence="1" type="ORF">AMPC_26020</name>
</gene>
<accession>A0ABM7XC91</accession>
<sequence>MGEFRAPAQIIFDQLSVHLGPHTARTALRTFCERALGVAPESVTREQAPRVLEALRPMLKTLLGAAQSEALLDQLRRELG</sequence>
<keyword evidence="2" id="KW-1185">Reference proteome</keyword>
<dbReference type="Proteomes" id="UP001162734">
    <property type="component" value="Chromosome"/>
</dbReference>
<evidence type="ECO:0000313" key="2">
    <source>
        <dbReference type="Proteomes" id="UP001162734"/>
    </source>
</evidence>
<proteinExistence type="predicted"/>
<name>A0ABM7XC91_9BACT</name>
<evidence type="ECO:0000313" key="1">
    <source>
        <dbReference type="EMBL" id="BDG09489.1"/>
    </source>
</evidence>
<reference evidence="2" key="1">
    <citation type="journal article" date="2022" name="Int. J. Syst. Evol. Microbiol.">
        <title>Anaeromyxobacter oryzae sp. nov., Anaeromyxobacter diazotrophicus sp. nov. and Anaeromyxobacter paludicola sp. nov., isolated from paddy soils.</title>
        <authorList>
            <person name="Itoh H."/>
            <person name="Xu Z."/>
            <person name="Mise K."/>
            <person name="Masuda Y."/>
            <person name="Ushijima N."/>
            <person name="Hayakawa C."/>
            <person name="Shiratori Y."/>
            <person name="Senoo K."/>
        </authorList>
    </citation>
    <scope>NUCLEOTIDE SEQUENCE [LARGE SCALE GENOMIC DNA]</scope>
    <source>
        <strain evidence="2">Red630</strain>
    </source>
</reference>
<dbReference type="EMBL" id="AP025592">
    <property type="protein sequence ID" value="BDG09489.1"/>
    <property type="molecule type" value="Genomic_DNA"/>
</dbReference>
<organism evidence="1 2">
    <name type="scientific">Anaeromyxobacter paludicola</name>
    <dbReference type="NCBI Taxonomy" id="2918171"/>
    <lineage>
        <taxon>Bacteria</taxon>
        <taxon>Pseudomonadati</taxon>
        <taxon>Myxococcota</taxon>
        <taxon>Myxococcia</taxon>
        <taxon>Myxococcales</taxon>
        <taxon>Cystobacterineae</taxon>
        <taxon>Anaeromyxobacteraceae</taxon>
        <taxon>Anaeromyxobacter</taxon>
    </lineage>
</organism>